<keyword evidence="4" id="KW-1185">Reference proteome</keyword>
<evidence type="ECO:0008006" key="5">
    <source>
        <dbReference type="Google" id="ProtNLM"/>
    </source>
</evidence>
<gene>
    <name evidence="3" type="ORF">ACFPFU_15555</name>
</gene>
<protein>
    <recommendedName>
        <fullName evidence="5">Collagen-like protein</fullName>
    </recommendedName>
</protein>
<feature type="region of interest" description="Disordered" evidence="1">
    <location>
        <begin position="21"/>
        <end position="40"/>
    </location>
</feature>
<keyword evidence="2" id="KW-0732">Signal</keyword>
<proteinExistence type="predicted"/>
<organism evidence="3 4">
    <name type="scientific">Negadavirga shengliensis</name>
    <dbReference type="NCBI Taxonomy" id="1389218"/>
    <lineage>
        <taxon>Bacteria</taxon>
        <taxon>Pseudomonadati</taxon>
        <taxon>Bacteroidota</taxon>
        <taxon>Cytophagia</taxon>
        <taxon>Cytophagales</taxon>
        <taxon>Cyclobacteriaceae</taxon>
        <taxon>Negadavirga</taxon>
    </lineage>
</organism>
<dbReference type="Gene3D" id="1.20.5.320">
    <property type="entry name" value="6-Phosphogluconate Dehydrogenase, domain 3"/>
    <property type="match status" value="1"/>
</dbReference>
<feature type="chain" id="PRO_5046752905" description="Collagen-like protein" evidence="2">
    <location>
        <begin position="21"/>
        <end position="186"/>
    </location>
</feature>
<evidence type="ECO:0000313" key="3">
    <source>
        <dbReference type="EMBL" id="MFC4873114.1"/>
    </source>
</evidence>
<comment type="caution">
    <text evidence="3">The sequence shown here is derived from an EMBL/GenBank/DDBJ whole genome shotgun (WGS) entry which is preliminary data.</text>
</comment>
<name>A0ABV9T3U6_9BACT</name>
<sequence length="186" mass="21351">MKKILLLLFLAGIFMLPACEGPEGPQGPPGFDGRDGEDGEDGEDGLTLLNLVFEVEVDFTEENEYSVTFPFEIYPDDNLLVFLEWGLSNGNSVWRPLPQTVFFGEGAVLTYNYQYSYEFLSIFLEANFDPTELEEEWTQSQYLRIVYLPGYFLGENERVDLSDFDAIMNYIGKGEKDIVKMEKRTR</sequence>
<accession>A0ABV9T3U6</accession>
<dbReference type="RefSeq" id="WP_377065693.1">
    <property type="nucleotide sequence ID" value="NZ_JBHSJJ010000008.1"/>
</dbReference>
<feature type="signal peptide" evidence="2">
    <location>
        <begin position="1"/>
        <end position="20"/>
    </location>
</feature>
<evidence type="ECO:0000256" key="1">
    <source>
        <dbReference type="SAM" id="MobiDB-lite"/>
    </source>
</evidence>
<dbReference type="Proteomes" id="UP001595818">
    <property type="component" value="Unassembled WGS sequence"/>
</dbReference>
<evidence type="ECO:0000256" key="2">
    <source>
        <dbReference type="SAM" id="SignalP"/>
    </source>
</evidence>
<evidence type="ECO:0000313" key="4">
    <source>
        <dbReference type="Proteomes" id="UP001595818"/>
    </source>
</evidence>
<reference evidence="4" key="1">
    <citation type="journal article" date="2019" name="Int. J. Syst. Evol. Microbiol.">
        <title>The Global Catalogue of Microorganisms (GCM) 10K type strain sequencing project: providing services to taxonomists for standard genome sequencing and annotation.</title>
        <authorList>
            <consortium name="The Broad Institute Genomics Platform"/>
            <consortium name="The Broad Institute Genome Sequencing Center for Infectious Disease"/>
            <person name="Wu L."/>
            <person name="Ma J."/>
        </authorList>
    </citation>
    <scope>NUCLEOTIDE SEQUENCE [LARGE SCALE GENOMIC DNA]</scope>
    <source>
        <strain evidence="4">CGMCC 4.7466</strain>
    </source>
</reference>
<dbReference type="EMBL" id="JBHSJJ010000008">
    <property type="protein sequence ID" value="MFC4873114.1"/>
    <property type="molecule type" value="Genomic_DNA"/>
</dbReference>